<evidence type="ECO:0000256" key="1">
    <source>
        <dbReference type="SAM" id="MobiDB-lite"/>
    </source>
</evidence>
<sequence length="226" mass="25501">MLAMADIPKQESYKDFKLKSLPDDLIAPTIKKIIDRDDDLDLANQDFDGAHTMVLTPQPRPESSDLSPESSIPQAEIESSAPYQPFHTDRRIRLYEYGGEQGKLDLHSVSRLLEATTLEDKPRRGKQRQVPTSTNPVWAFGQTIDAVKVDVGLPSTIEEEFGRTSVDDHRALPVSAMERVLQVGDNDEQIVVTTRRRRGGNRHVDGDEDEFFEDGLEIIDFADQRV</sequence>
<dbReference type="EMBL" id="KB705997">
    <property type="protein sequence ID" value="EMR69893.1"/>
    <property type="molecule type" value="Genomic_DNA"/>
</dbReference>
<dbReference type="KEGG" id="ela:UCREL1_3087"/>
<name>M7SZB1_EUTLA</name>
<feature type="region of interest" description="Disordered" evidence="1">
    <location>
        <begin position="52"/>
        <end position="83"/>
    </location>
</feature>
<keyword evidence="3" id="KW-1185">Reference proteome</keyword>
<dbReference type="OrthoDB" id="3938623at2759"/>
<accession>M7SZB1</accession>
<evidence type="ECO:0000313" key="3">
    <source>
        <dbReference type="Proteomes" id="UP000012174"/>
    </source>
</evidence>
<reference evidence="3" key="1">
    <citation type="journal article" date="2013" name="Genome Announc.">
        <title>Draft genome sequence of the grapevine dieback fungus Eutypa lata UCR-EL1.</title>
        <authorList>
            <person name="Blanco-Ulate B."/>
            <person name="Rolshausen P.E."/>
            <person name="Cantu D."/>
        </authorList>
    </citation>
    <scope>NUCLEOTIDE SEQUENCE [LARGE SCALE GENOMIC DNA]</scope>
    <source>
        <strain evidence="3">UCR-EL1</strain>
    </source>
</reference>
<dbReference type="STRING" id="1287681.M7SZB1"/>
<proteinExistence type="predicted"/>
<dbReference type="Proteomes" id="UP000012174">
    <property type="component" value="Unassembled WGS sequence"/>
</dbReference>
<feature type="compositionally biased region" description="Polar residues" evidence="1">
    <location>
        <begin position="64"/>
        <end position="73"/>
    </location>
</feature>
<evidence type="ECO:0000313" key="2">
    <source>
        <dbReference type="EMBL" id="EMR69893.1"/>
    </source>
</evidence>
<dbReference type="HOGENOM" id="CLU_1251447_0_0_1"/>
<dbReference type="AlphaFoldDB" id="M7SZB1"/>
<gene>
    <name evidence="2" type="ORF">UCREL1_3087</name>
</gene>
<dbReference type="eggNOG" id="ENOG502QVCT">
    <property type="taxonomic scope" value="Eukaryota"/>
</dbReference>
<protein>
    <submittedName>
        <fullName evidence="2">Uncharacterized protein</fullName>
    </submittedName>
</protein>
<organism evidence="2 3">
    <name type="scientific">Eutypa lata (strain UCR-EL1)</name>
    <name type="common">Grapevine dieback disease fungus</name>
    <name type="synonym">Eutypa armeniacae</name>
    <dbReference type="NCBI Taxonomy" id="1287681"/>
    <lineage>
        <taxon>Eukaryota</taxon>
        <taxon>Fungi</taxon>
        <taxon>Dikarya</taxon>
        <taxon>Ascomycota</taxon>
        <taxon>Pezizomycotina</taxon>
        <taxon>Sordariomycetes</taxon>
        <taxon>Xylariomycetidae</taxon>
        <taxon>Xylariales</taxon>
        <taxon>Diatrypaceae</taxon>
        <taxon>Eutypa</taxon>
    </lineage>
</organism>